<feature type="compositionally biased region" description="Basic and acidic residues" evidence="1">
    <location>
        <begin position="314"/>
        <end position="325"/>
    </location>
</feature>
<sequence length="3407" mass="376709">MGQLERLQFEEEGPIAFLRLCNWASTPLPVSLFKLGALSSSQSRLALLSYKQQAVIVPLVSRKDGETTLRSESVASSLPHTLSPPASPSNGFSEDYSAVAHTEAPFTPQQLLYSENHESKVPPSSEFRFSLGGSQSTPYRTPTFISRRSSNTVHENSVFPPYTATPYFTPIASTPLCSSSQTSQETAESGFVAESNEPVKVSSSFYVIDNIDCFTWAYCGDDFAANLETEPFKDILFTAGSEGLILHAFCNNNDGVGSMLDNICGSDGQSLEDTKECEDGERNGKWRIWREHEGHTDSVDDRGKRKLSFPDENNTNKDDSRSKEAVADVGVNGGSSFQSFVVDGQLEHFKGGLHLQFLKHYPWPTSAKCISFSLPYTSSSFSLLSKFGQTSTQVEQFSGVTGSGAEEKDLQIARLLSNPAQNLVALLMVEKFAELICEAEIAAEEKHAAQSTMGRVKFLDNFSVVVTGVYCQDLKVLSRIDSRDTKAGLAEVVSWTDFQLSDRVFLALKEDGRVFLWNSFTGSFITQIDVPQFCNVDLKEEIGKETLKAPSGEVDQDPKHGTSEVFASQEKTKTSTTARGSDIGAKNRFYQLTATADCLLLAVCDAKGIVSLVSTDDYFASEAFISSGTRGNRGAECYDLKPLSGYEVAGSDIGGVKYESAVANRNWINLSFEGGNSCATTSTKRGGRTSLPSFGINNSSNCPLGASGFTTKDRVHQYQIRGVGFAHSLQLLRKLFVPNRPSSGFLGMALNPYSITCASANTSEGFILLQNGLYVGHRQLDEAELNDSEGFSRTVSKSSIGNVLTFSFQGCLYIVSQTGLHVVLPPLASRQRQLSGSKWYNEVGRKDVSSKWDCLLPFESRKLVTRQWQTEVLDRCIIFNSLKETEQLCLENGWSIQLMRLRRLQLALNYVKVDEVEQSLEALVLVGAAEAGIPQVLLGAVELMADSFGSDNELAQACRLLELAARFSTRLIRSHGLWQRQHSRSNKTIVSTSSAHFPYKDLSDSKPVGHVSDLARLLEVIRSVQDRLQAKRNGPSRGAKADASNEAFGSSVDLQSKTKPIIEFPPENAVQSVEAENIITSREEQLKVLLGSQDSVASSALVPTGTFHSSGGSWGVSIGGPFDGKPKRGSTVESAAEMFARWENEDVDAENIVRDALRAGRVPLAVVQLHKIRSREFLNGPQTQRPQMIDVFQDVQKIGRGIVYELLCKGKTALAMAALRRLGEEIDVAHYELAFGTVRRGLRKQMRTELRRSSNRLGSRDSQLLEIVLFLENLYPNSSFWSTYRLKRVKSSSHTVEEPSSNEEDCELLQLICGSGAVSPFTLQCGEVDGVVLGSWDYEADPEALDAAGAEQVNPAAGYLVTAAVWLHVWDEVTVGRVVLDQSLDTGEHKSWGAQLEYHVVHNDWPQVSALLDDIPYSVLDDDELRIHLDADEDVEYLHDEVKHPDLDSADEQSPRAPHFEEIMRCVPKVHILSINMRSMCSAWLWHMMEVKLIRSHIFLRTHWQGTLELVSLLASAELVYQRSSGKPSSTSCKQSSPVLGVPRKETFHKDTLRALHELVVRHCVKYSLINLLERYLNYHSLALDKGSVAAMQSAVGNCNWAQWLLLSRLKGREYDASVANALTISRKNLVPNHGLGVGGQLKSMMEEGNLLPNREIVAVSTLMYGPLPIQKCLGLGSVNRQELRPWQCFTVDLQPGLQRFPTVWHTLVAACYGHDAWSFVRPLGPKIGGRMKGLSGYLEWRGTIFKSAAEDVSLIEIMPHWLPTSVRRLIQLAFQQGAVGKTQVAMPQTSEITLRAIPDTALRERVVRRADVEMEEAHISDWEHSTQMTIKEELYAVSPEEAGMDVEHYLRRGRPLAAFSSLLSLRAHKSGSFNPQPGRQSSYDPQSILSNITETEESLITSVLSLAILNFENIIVVAACVSFLELCGLSAQLLQVDVAALSRISLYIRDQQHKEGSLNTGLNETAADKDARTDLMRSLVQGLTEEYTAIGIGILSGKGLLNSRPRKPVMAILQLLENSSLNHDGLKKLESNAGAWLMNGVGDGAELRTVQRSMSERWSLVTAFCRGHQLPISTTYLATIARCNDWVGFLAEAQLESCPSTVLISVASKEFSDLRLRSHILTVLKFLTPASPKPLTPHSNVSHFSSGESPDAFENGAPGELFSLLAECETEKQPGRELLGRAKVLRWPLLAVVASCFADVTPLSCLTTWLELTAARETTVIQVNDVFSQVSASVGAAVEATNAQLDRNTCVFGYDWSYPKKQRSMSPKDVTTISKDQKADIGPSEVSLRRTTSNMVQEVDARQKSKKITLYVPSAAEEQESLAAMVAVLCEQQRFVPLLRAFELFTPSSPLLPFICFLQAFAQMRISDAGAQLASFSHCLKEDQRKQHSQHTRSTKSNTMWITAAAVAAADAMLDSCPSPYEHRCLLQLLSAADFGDGGSAAIRFRKLYWKMQLAEPSLRSRSGSLADAKNLDDDALLQELEKNGQWEESRSWAGQLDLSSQHTRSAFHHVTETQAEAMVEEWKELLWDVPEERAALWSHCQALFMRHSYPSLQAGLFYLKHANAVEGQVPTSELHSILLLALQWLSGSFNDSSPVYPLHLLHELEIRVWLLAVEAKVEAQTSRDQETVLLGRSKARSTIGLRNGEPGSGNPVDLTANAVAAVDSHLRKPNTRSQIESSADDNGRKLVRSRSVQTEEVSSSRGGSVARMKRRTKQLRRTQLDNTENGAPSSPEETKRDSLDRRNSFDRPESFNRFNSSDDREVLNRHHSLSVVQGQIRGTQINDAQINLAEDNSSTPDEETRGWEERVGEGEVERAVLALVEVGQVPAARQLQLKLAPTHVPLELLLVEAAQKIATLSMPTAKWSAVPAFLHPTVVECLLSTKFFDNYASVTPMQVLNALTNACREGCGRGHCRRIAAVAQISHFLGLTFTEASSKTPPELLQLLSLKGKEAFSEAKLLVDTHSMPAPAIARILAESHLKGLLAAHRGGFMESSFREEGPAPLLWRSSDFKAWAELCPVESEIGHALMRLVISGRDIPHSCEVELIILAHHYYELSACLDGIDVLVSLVSTRVDLYVVEGEFALIARLVTGVSNFHRLRFILDVLIEHGSLQLLLQKKPFFDPAIEASPLSVRGFCMAVLAALKRFNVNDQDALMQVYNHFNMPQEMAILLLLRARKSVEKWVDPADPEYGEDVLESMRLYVEAAEAFSNISAGMNTSMCCAQASLLSLQLRMPELTWLNLSETNARRRLVERPRFEEALIVAKAYDLNQTEEWVPVLWNQMLQPGRIDQYLSDFVEFLPLPFSMLMELARFYRAEVSARGDHLDHYSKWLTPGGTPPCGSTYLAKSMRFLLKLVRDIRSCVQLAIVATGFSDIVDAGMQALDKVPDSAGPLILRKGHGGTYIPLM</sequence>
<dbReference type="Pfam" id="PF14649">
    <property type="entry name" value="Spatacsin_C"/>
    <property type="match status" value="1"/>
</dbReference>
<name>A0A2K1KWL9_PHYPA</name>
<dbReference type="PANTHER" id="PTHR13650">
    <property type="entry name" value="SPATACSIN"/>
    <property type="match status" value="1"/>
</dbReference>
<dbReference type="InterPro" id="IPR028103">
    <property type="entry name" value="Spatacsin"/>
</dbReference>
<gene>
    <name evidence="4" type="primary">LOC112280545</name>
    <name evidence="3" type="ORF">PHYPA_005141</name>
</gene>
<dbReference type="PaxDb" id="3218-PP1S55_110V6.2"/>
<dbReference type="EnsemblPlants" id="Pp3c3_30110V3.2">
    <property type="protein sequence ID" value="Pp3c3_30110V3.2"/>
    <property type="gene ID" value="Pp3c3_30110"/>
</dbReference>
<dbReference type="PANTHER" id="PTHR13650:SF0">
    <property type="entry name" value="SPATACSIN"/>
    <property type="match status" value="1"/>
</dbReference>
<feature type="compositionally biased region" description="Basic and acidic residues" evidence="1">
    <location>
        <begin position="2734"/>
        <end position="2762"/>
    </location>
</feature>
<evidence type="ECO:0000259" key="2">
    <source>
        <dbReference type="Pfam" id="PF14649"/>
    </source>
</evidence>
<feature type="region of interest" description="Disordered" evidence="1">
    <location>
        <begin position="2790"/>
        <end position="2809"/>
    </location>
</feature>
<accession>A0A2K1KWL9</accession>
<protein>
    <recommendedName>
        <fullName evidence="2">Spatacsin C-terminal domain-containing protein</fullName>
    </recommendedName>
</protein>
<dbReference type="EnsemblPlants" id="Pp3c3_30110V3.1">
    <property type="protein sequence ID" value="Pp3c3_30110V3.1"/>
    <property type="gene ID" value="Pp3c3_30110"/>
</dbReference>
<dbReference type="Gramene" id="Pp3c3_30110V3.2">
    <property type="protein sequence ID" value="Pp3c3_30110V3.2"/>
    <property type="gene ID" value="Pp3c3_30110"/>
</dbReference>
<evidence type="ECO:0000313" key="4">
    <source>
        <dbReference type="EnsemblPlants" id="Pp3c3_30110V3.1"/>
    </source>
</evidence>
<dbReference type="Gramene" id="Pp3c3_30110V3.1">
    <property type="protein sequence ID" value="Pp3c3_30110V3.1"/>
    <property type="gene ID" value="Pp3c3_30110"/>
</dbReference>
<dbReference type="FunCoup" id="A0A2K1KWL9">
    <property type="interactions" value="3703"/>
</dbReference>
<dbReference type="InterPro" id="IPR028107">
    <property type="entry name" value="Spatacsin_C_dom"/>
</dbReference>
<dbReference type="GO" id="GO:0005737">
    <property type="term" value="C:cytoplasm"/>
    <property type="evidence" value="ECO:0000318"/>
    <property type="project" value="GO_Central"/>
</dbReference>
<feature type="compositionally biased region" description="Polar residues" evidence="1">
    <location>
        <begin position="70"/>
        <end position="80"/>
    </location>
</feature>
<dbReference type="EMBL" id="ABEU02000003">
    <property type="protein sequence ID" value="PNR58146.1"/>
    <property type="molecule type" value="Genomic_DNA"/>
</dbReference>
<feature type="region of interest" description="Disordered" evidence="1">
    <location>
        <begin position="296"/>
        <end position="325"/>
    </location>
</feature>
<evidence type="ECO:0000256" key="1">
    <source>
        <dbReference type="SAM" id="MobiDB-lite"/>
    </source>
</evidence>
<feature type="region of interest" description="Disordered" evidence="1">
    <location>
        <begin position="68"/>
        <end position="92"/>
    </location>
</feature>
<evidence type="ECO:0000313" key="3">
    <source>
        <dbReference type="EMBL" id="PNR58146.1"/>
    </source>
</evidence>
<feature type="compositionally biased region" description="Basic and acidic residues" evidence="1">
    <location>
        <begin position="2800"/>
        <end position="2809"/>
    </location>
</feature>
<reference evidence="3 5" key="2">
    <citation type="journal article" date="2018" name="Plant J.">
        <title>The Physcomitrella patens chromosome-scale assembly reveals moss genome structure and evolution.</title>
        <authorList>
            <person name="Lang D."/>
            <person name="Ullrich K.K."/>
            <person name="Murat F."/>
            <person name="Fuchs J."/>
            <person name="Jenkins J."/>
            <person name="Haas F.B."/>
            <person name="Piednoel M."/>
            <person name="Gundlach H."/>
            <person name="Van Bel M."/>
            <person name="Meyberg R."/>
            <person name="Vives C."/>
            <person name="Morata J."/>
            <person name="Symeonidi A."/>
            <person name="Hiss M."/>
            <person name="Muchero W."/>
            <person name="Kamisugi Y."/>
            <person name="Saleh O."/>
            <person name="Blanc G."/>
            <person name="Decker E.L."/>
            <person name="van Gessel N."/>
            <person name="Grimwood J."/>
            <person name="Hayes R.D."/>
            <person name="Graham S.W."/>
            <person name="Gunter L.E."/>
            <person name="McDaniel S.F."/>
            <person name="Hoernstein S.N.W."/>
            <person name="Larsson A."/>
            <person name="Li F.W."/>
            <person name="Perroud P.F."/>
            <person name="Phillips J."/>
            <person name="Ranjan P."/>
            <person name="Rokshar D.S."/>
            <person name="Rothfels C.J."/>
            <person name="Schneider L."/>
            <person name="Shu S."/>
            <person name="Stevenson D.W."/>
            <person name="Thummler F."/>
            <person name="Tillich M."/>
            <person name="Villarreal Aguilar J.C."/>
            <person name="Widiez T."/>
            <person name="Wong G.K."/>
            <person name="Wymore A."/>
            <person name="Zhang Y."/>
            <person name="Zimmer A.D."/>
            <person name="Quatrano R.S."/>
            <person name="Mayer K.F.X."/>
            <person name="Goodstein D."/>
            <person name="Casacuberta J.M."/>
            <person name="Vandepoele K."/>
            <person name="Reski R."/>
            <person name="Cuming A.C."/>
            <person name="Tuskan G.A."/>
            <person name="Maumus F."/>
            <person name="Salse J."/>
            <person name="Schmutz J."/>
            <person name="Rensing S.A."/>
        </authorList>
    </citation>
    <scope>NUCLEOTIDE SEQUENCE [LARGE SCALE GENOMIC DNA]</scope>
    <source>
        <strain evidence="4 5">cv. Gransden 2004</strain>
    </source>
</reference>
<dbReference type="Proteomes" id="UP000006727">
    <property type="component" value="Chromosome 3"/>
</dbReference>
<feature type="region of interest" description="Disordered" evidence="1">
    <location>
        <begin position="1029"/>
        <end position="1050"/>
    </location>
</feature>
<dbReference type="STRING" id="3218.A0A2K1KWL9"/>
<proteinExistence type="predicted"/>
<reference evidence="4" key="3">
    <citation type="submission" date="2020-12" db="UniProtKB">
        <authorList>
            <consortium name="EnsemblPlants"/>
        </authorList>
    </citation>
    <scope>IDENTIFICATION</scope>
</reference>
<feature type="compositionally biased region" description="Basic residues" evidence="1">
    <location>
        <begin position="2709"/>
        <end position="2718"/>
    </location>
</feature>
<feature type="region of interest" description="Disordered" evidence="1">
    <location>
        <begin position="547"/>
        <end position="569"/>
    </location>
</feature>
<keyword evidence="5" id="KW-1185">Reference proteome</keyword>
<feature type="compositionally biased region" description="Polar residues" evidence="1">
    <location>
        <begin position="2692"/>
        <end position="2704"/>
    </location>
</feature>
<evidence type="ECO:0000313" key="5">
    <source>
        <dbReference type="Proteomes" id="UP000006727"/>
    </source>
</evidence>
<organism evidence="3">
    <name type="scientific">Physcomitrium patens</name>
    <name type="common">Spreading-leaved earth moss</name>
    <name type="synonym">Physcomitrella patens</name>
    <dbReference type="NCBI Taxonomy" id="3218"/>
    <lineage>
        <taxon>Eukaryota</taxon>
        <taxon>Viridiplantae</taxon>
        <taxon>Streptophyta</taxon>
        <taxon>Embryophyta</taxon>
        <taxon>Bryophyta</taxon>
        <taxon>Bryophytina</taxon>
        <taxon>Bryopsida</taxon>
        <taxon>Funariidae</taxon>
        <taxon>Funariales</taxon>
        <taxon>Funariaceae</taxon>
        <taxon>Physcomitrium</taxon>
    </lineage>
</organism>
<feature type="domain" description="Spatacsin C-terminal" evidence="2">
    <location>
        <begin position="3024"/>
        <end position="3315"/>
    </location>
</feature>
<feature type="region of interest" description="Disordered" evidence="1">
    <location>
        <begin position="2667"/>
        <end position="2762"/>
    </location>
</feature>
<reference evidence="3 5" key="1">
    <citation type="journal article" date="2008" name="Science">
        <title>The Physcomitrella genome reveals evolutionary insights into the conquest of land by plants.</title>
        <authorList>
            <person name="Rensing S."/>
            <person name="Lang D."/>
            <person name="Zimmer A."/>
            <person name="Terry A."/>
            <person name="Salamov A."/>
            <person name="Shapiro H."/>
            <person name="Nishiyama T."/>
            <person name="Perroud P.-F."/>
            <person name="Lindquist E."/>
            <person name="Kamisugi Y."/>
            <person name="Tanahashi T."/>
            <person name="Sakakibara K."/>
            <person name="Fujita T."/>
            <person name="Oishi K."/>
            <person name="Shin-I T."/>
            <person name="Kuroki Y."/>
            <person name="Toyoda A."/>
            <person name="Suzuki Y."/>
            <person name="Hashimoto A."/>
            <person name="Yamaguchi K."/>
            <person name="Sugano A."/>
            <person name="Kohara Y."/>
            <person name="Fujiyama A."/>
            <person name="Anterola A."/>
            <person name="Aoki S."/>
            <person name="Ashton N."/>
            <person name="Barbazuk W.B."/>
            <person name="Barker E."/>
            <person name="Bennetzen J."/>
            <person name="Bezanilla M."/>
            <person name="Blankenship R."/>
            <person name="Cho S.H."/>
            <person name="Dutcher S."/>
            <person name="Estelle M."/>
            <person name="Fawcett J.A."/>
            <person name="Gundlach H."/>
            <person name="Hanada K."/>
            <person name="Heyl A."/>
            <person name="Hicks K.A."/>
            <person name="Hugh J."/>
            <person name="Lohr M."/>
            <person name="Mayer K."/>
            <person name="Melkozernov A."/>
            <person name="Murata T."/>
            <person name="Nelson D."/>
            <person name="Pils B."/>
            <person name="Prigge M."/>
            <person name="Reiss B."/>
            <person name="Renner T."/>
            <person name="Rombauts S."/>
            <person name="Rushton P."/>
            <person name="Sanderfoot A."/>
            <person name="Schween G."/>
            <person name="Shiu S.-H."/>
            <person name="Stueber K."/>
            <person name="Theodoulou F.L."/>
            <person name="Tu H."/>
            <person name="Van de Peer Y."/>
            <person name="Verrier P.J."/>
            <person name="Waters E."/>
            <person name="Wood A."/>
            <person name="Yang L."/>
            <person name="Cove D."/>
            <person name="Cuming A."/>
            <person name="Hasebe M."/>
            <person name="Lucas S."/>
            <person name="Mishler D.B."/>
            <person name="Reski R."/>
            <person name="Grigoriev I."/>
            <person name="Quatrano R.S."/>
            <person name="Boore J.L."/>
        </authorList>
    </citation>
    <scope>NUCLEOTIDE SEQUENCE [LARGE SCALE GENOMIC DNA]</scope>
    <source>
        <strain evidence="4 5">cv. Gransden 2004</strain>
    </source>
</reference>
<dbReference type="OrthoDB" id="2018754at2759"/>